<evidence type="ECO:0000313" key="2">
    <source>
        <dbReference type="Proteomes" id="UP001370348"/>
    </source>
</evidence>
<proteinExistence type="predicted"/>
<organism evidence="1 2">
    <name type="scientific">Pendulispora albinea</name>
    <dbReference type="NCBI Taxonomy" id="2741071"/>
    <lineage>
        <taxon>Bacteria</taxon>
        <taxon>Pseudomonadati</taxon>
        <taxon>Myxococcota</taxon>
        <taxon>Myxococcia</taxon>
        <taxon>Myxococcales</taxon>
        <taxon>Sorangiineae</taxon>
        <taxon>Pendulisporaceae</taxon>
        <taxon>Pendulispora</taxon>
    </lineage>
</organism>
<protein>
    <submittedName>
        <fullName evidence="1">Uncharacterized protein</fullName>
    </submittedName>
</protein>
<reference evidence="1 2" key="1">
    <citation type="submission" date="2021-12" db="EMBL/GenBank/DDBJ databases">
        <title>Discovery of the Pendulisporaceae a myxobacterial family with distinct sporulation behavior and unique specialized metabolism.</title>
        <authorList>
            <person name="Garcia R."/>
            <person name="Popoff A."/>
            <person name="Bader C.D."/>
            <person name="Loehr J."/>
            <person name="Walesch S."/>
            <person name="Walt C."/>
            <person name="Boldt J."/>
            <person name="Bunk B."/>
            <person name="Haeckl F.J.F.P.J."/>
            <person name="Gunesch A.P."/>
            <person name="Birkelbach J."/>
            <person name="Nuebel U."/>
            <person name="Pietschmann T."/>
            <person name="Bach T."/>
            <person name="Mueller R."/>
        </authorList>
    </citation>
    <scope>NUCLEOTIDE SEQUENCE [LARGE SCALE GENOMIC DNA]</scope>
    <source>
        <strain evidence="1 2">MSr11954</strain>
    </source>
</reference>
<gene>
    <name evidence="1" type="ORF">LZC94_34020</name>
</gene>
<name>A0ABZ2LQ27_9BACT</name>
<evidence type="ECO:0000313" key="1">
    <source>
        <dbReference type="EMBL" id="WXB12857.1"/>
    </source>
</evidence>
<dbReference type="Proteomes" id="UP001370348">
    <property type="component" value="Chromosome"/>
</dbReference>
<dbReference type="EMBL" id="CP089984">
    <property type="protein sequence ID" value="WXB12857.1"/>
    <property type="molecule type" value="Genomic_DNA"/>
</dbReference>
<accession>A0ABZ2LQ27</accession>
<dbReference type="RefSeq" id="WP_394822476.1">
    <property type="nucleotide sequence ID" value="NZ_CP089984.1"/>
</dbReference>
<sequence length="565" mass="58575">MADIVAQIDLRSFPELTSIPFSASIRKTDQQGKPIQVVTPGLPVLRFIDVVPTGSTIPNWNIFSLKTLPAGFRAGNAVDNPGGLGEQVARFHRGSVPVIRQLRLIEGGRAELLFSEGIVNDDVTAHLHVAAADGTACSLVPLPSPGQAYSTFAFDCPGSVWAEQQLRVHVEPGLRGASGVPLGVLRTKGCAASPVTRALSRELDFGSASSCSTGCKQRSFIEPPLPPTITVTQVSTPIMACSPGASVKLPLPQVFDSCSSTTLTGTVVSVDGAIVNIPVGADGSVVAPPGALVVRWTATGSSTGLIATAEHSLTVLTTPTLYATDALTIGEDAAIVAPNGRSGTIDNGAPENGDPTLVGPDATVGDIFSVPSVSMRPHSTVEGAITTRGEVLDLDTATVTGTVRVHTMPLLPMFPTVETPVRAGPDVIVSPWQQRDLAPGAYGQFRVAAAAQVTLHAGLYTFDEARAEGRMVLDQSRGPIRIVVKDDFVFAGTQRFTGGPSSLFVGAAQGDVRLPAAFLGSVVAPHGSIWLGATSPRTTHIGTFAGVTVNVAPGATVTHRAFECR</sequence>
<keyword evidence="2" id="KW-1185">Reference proteome</keyword>